<dbReference type="EMBL" id="BNBD01000001">
    <property type="protein sequence ID" value="GHF28814.1"/>
    <property type="molecule type" value="Genomic_DNA"/>
</dbReference>
<comment type="subcellular location">
    <subcellularLocation>
        <location evidence="1">Membrane</location>
        <topology evidence="1">Multi-pass membrane protein</topology>
    </subcellularLocation>
</comment>
<keyword evidence="16" id="KW-1185">Reference proteome</keyword>
<dbReference type="SUPFAM" id="SSF103473">
    <property type="entry name" value="MFS general substrate transporter"/>
    <property type="match status" value="1"/>
</dbReference>
<dbReference type="InterPro" id="IPR017941">
    <property type="entry name" value="Rieske_2Fe-2S"/>
</dbReference>
<comment type="similarity">
    <text evidence="2">Belongs to the major facilitator superfamily. Nitrate/nitrite porter (TC 2.A.1.8) family.</text>
</comment>
<evidence type="ECO:0000256" key="10">
    <source>
        <dbReference type="ARBA" id="ARBA00023063"/>
    </source>
</evidence>
<protein>
    <recommendedName>
        <fullName evidence="14">Rieske domain-containing protein</fullName>
    </recommendedName>
</protein>
<evidence type="ECO:0000259" key="14">
    <source>
        <dbReference type="PROSITE" id="PS51296"/>
    </source>
</evidence>
<keyword evidence="8" id="KW-0408">Iron</keyword>
<feature type="compositionally biased region" description="Pro residues" evidence="12">
    <location>
        <begin position="134"/>
        <end position="143"/>
    </location>
</feature>
<keyword evidence="7" id="KW-0560">Oxidoreductase</keyword>
<dbReference type="Pfam" id="PF13806">
    <property type="entry name" value="Rieske_2"/>
    <property type="match status" value="1"/>
</dbReference>
<evidence type="ECO:0000256" key="7">
    <source>
        <dbReference type="ARBA" id="ARBA00023002"/>
    </source>
</evidence>
<evidence type="ECO:0000256" key="8">
    <source>
        <dbReference type="ARBA" id="ARBA00023004"/>
    </source>
</evidence>
<dbReference type="InterPro" id="IPR036922">
    <property type="entry name" value="Rieske_2Fe-2S_sf"/>
</dbReference>
<keyword evidence="6 13" id="KW-1133">Transmembrane helix</keyword>
<gene>
    <name evidence="15" type="ORF">GCM10010218_07460</name>
</gene>
<dbReference type="CDD" id="cd17341">
    <property type="entry name" value="MFS_NRT2_like"/>
    <property type="match status" value="1"/>
</dbReference>
<accession>A0A919AWD4</accession>
<dbReference type="GO" id="GO:0042128">
    <property type="term" value="P:nitrate assimilation"/>
    <property type="evidence" value="ECO:0007669"/>
    <property type="project" value="UniProtKB-KW"/>
</dbReference>
<dbReference type="InterPro" id="IPR012748">
    <property type="entry name" value="Rieske-like_NirD"/>
</dbReference>
<organism evidence="15 16">
    <name type="scientific">Streptomyces mashuensis</name>
    <dbReference type="NCBI Taxonomy" id="33904"/>
    <lineage>
        <taxon>Bacteria</taxon>
        <taxon>Bacillati</taxon>
        <taxon>Actinomycetota</taxon>
        <taxon>Actinomycetes</taxon>
        <taxon>Kitasatosporales</taxon>
        <taxon>Streptomycetaceae</taxon>
        <taxon>Streptomyces</taxon>
    </lineage>
</organism>
<dbReference type="Gene3D" id="1.20.1250.20">
    <property type="entry name" value="MFS general substrate transporter like domains"/>
    <property type="match status" value="1"/>
</dbReference>
<dbReference type="GO" id="GO:0008942">
    <property type="term" value="F:nitrite reductase [NAD(P)H] activity"/>
    <property type="evidence" value="ECO:0007669"/>
    <property type="project" value="InterPro"/>
</dbReference>
<feature type="transmembrane region" description="Helical" evidence="13">
    <location>
        <begin position="418"/>
        <end position="438"/>
    </location>
</feature>
<dbReference type="Proteomes" id="UP000638313">
    <property type="component" value="Unassembled WGS sequence"/>
</dbReference>
<feature type="domain" description="Rieske" evidence="14">
    <location>
        <begin position="30"/>
        <end position="136"/>
    </location>
</feature>
<feature type="transmembrane region" description="Helical" evidence="13">
    <location>
        <begin position="310"/>
        <end position="334"/>
    </location>
</feature>
<dbReference type="GO" id="GO:0016020">
    <property type="term" value="C:membrane"/>
    <property type="evidence" value="ECO:0007669"/>
    <property type="project" value="UniProtKB-SubCell"/>
</dbReference>
<dbReference type="Pfam" id="PF07690">
    <property type="entry name" value="MFS_1"/>
    <property type="match status" value="1"/>
</dbReference>
<evidence type="ECO:0000256" key="2">
    <source>
        <dbReference type="ARBA" id="ARBA00008432"/>
    </source>
</evidence>
<keyword evidence="11 13" id="KW-0472">Membrane</keyword>
<dbReference type="AlphaFoldDB" id="A0A919AWD4"/>
<dbReference type="InterPro" id="IPR036259">
    <property type="entry name" value="MFS_trans_sf"/>
</dbReference>
<dbReference type="PROSITE" id="PS51300">
    <property type="entry name" value="NIRD"/>
    <property type="match status" value="1"/>
</dbReference>
<feature type="transmembrane region" description="Helical" evidence="13">
    <location>
        <begin position="450"/>
        <end position="467"/>
    </location>
</feature>
<feature type="transmembrane region" description="Helical" evidence="13">
    <location>
        <begin position="340"/>
        <end position="360"/>
    </location>
</feature>
<feature type="transmembrane region" description="Helical" evidence="13">
    <location>
        <begin position="529"/>
        <end position="550"/>
    </location>
</feature>
<evidence type="ECO:0000256" key="1">
    <source>
        <dbReference type="ARBA" id="ARBA00004141"/>
    </source>
</evidence>
<keyword evidence="5" id="KW-0479">Metal-binding</keyword>
<feature type="transmembrane region" description="Helical" evidence="13">
    <location>
        <begin position="271"/>
        <end position="289"/>
    </location>
</feature>
<dbReference type="GO" id="GO:0015112">
    <property type="term" value="F:nitrate transmembrane transporter activity"/>
    <property type="evidence" value="ECO:0007669"/>
    <property type="project" value="InterPro"/>
</dbReference>
<dbReference type="InterPro" id="IPR044772">
    <property type="entry name" value="NO3_transporter"/>
</dbReference>
<feature type="transmembrane region" description="Helical" evidence="13">
    <location>
        <begin position="217"/>
        <end position="234"/>
    </location>
</feature>
<keyword evidence="3 13" id="KW-0812">Transmembrane</keyword>
<evidence type="ECO:0000313" key="16">
    <source>
        <dbReference type="Proteomes" id="UP000638313"/>
    </source>
</evidence>
<keyword evidence="10" id="KW-0534">Nitrate assimilation</keyword>
<evidence type="ECO:0000256" key="9">
    <source>
        <dbReference type="ARBA" id="ARBA00023014"/>
    </source>
</evidence>
<feature type="transmembrane region" description="Helical" evidence="13">
    <location>
        <begin position="381"/>
        <end position="406"/>
    </location>
</feature>
<evidence type="ECO:0000256" key="11">
    <source>
        <dbReference type="ARBA" id="ARBA00023136"/>
    </source>
</evidence>
<dbReference type="GO" id="GO:0046872">
    <property type="term" value="F:metal ion binding"/>
    <property type="evidence" value="ECO:0007669"/>
    <property type="project" value="UniProtKB-KW"/>
</dbReference>
<sequence>MTDTALPPVTAAPHPHPDAVVEIGDGTRWTAVCRYGDLTPGRGVTALVDGDQVALFRDDTGALHAVDNRDPFSGACVISRGLTGSREGVPTVTSPMYKQTYDLRTGACLDEDTAPGGAPAALRTWPVRTTGPAAPQPGPPPPETAEDRPRTRTRRRTLDEWRPEDPAFWESTGARIARRNLVLSVLTEHIGFSVWSMWSVLVLFLGPEYGIDPAGKFTLTAVPTALGALLRVPYTYAVDRFGGRNWTVFSGLLLLLPTALMALVLRPGVPFTTLLLVAAVAGVGGGNFASSMANINAFYPERLKGRALGINAGGGNLGVPAVQLVGLLVLATAGAAHPRLLPLCYLPLIAATAVLAALRMDNLPRGRRQPSVREIAGDRDTWLLSVLYLGTFGSFIGFSFAFGQVLQVQFHDTFDTPVKAAALTFLGPLLGSLARPFGGAWADRRGGARVTLTVFAAMAAAGALILVAARQGLAGGFLAGFVALFVLSGLGNGSTYRMIVAVHHARARTAVRAGADPAAAEAGARRRSAALIGLAGAVGALGGVLVNIAFRQSFLATGGGEPAYAAFLAFYVGCAAVTYGVYGRGRRV</sequence>
<feature type="region of interest" description="Disordered" evidence="12">
    <location>
        <begin position="112"/>
        <end position="157"/>
    </location>
</feature>
<proteinExistence type="inferred from homology"/>
<dbReference type="GO" id="GO:0051537">
    <property type="term" value="F:2 iron, 2 sulfur cluster binding"/>
    <property type="evidence" value="ECO:0007669"/>
    <property type="project" value="UniProtKB-KW"/>
</dbReference>
<dbReference type="Gene3D" id="2.102.10.10">
    <property type="entry name" value="Rieske [2Fe-2S] iron-sulphur domain"/>
    <property type="match status" value="1"/>
</dbReference>
<evidence type="ECO:0000256" key="13">
    <source>
        <dbReference type="SAM" id="Phobius"/>
    </source>
</evidence>
<evidence type="ECO:0000256" key="12">
    <source>
        <dbReference type="SAM" id="MobiDB-lite"/>
    </source>
</evidence>
<dbReference type="SUPFAM" id="SSF50022">
    <property type="entry name" value="ISP domain"/>
    <property type="match status" value="1"/>
</dbReference>
<feature type="transmembrane region" description="Helical" evidence="13">
    <location>
        <begin position="562"/>
        <end position="582"/>
    </location>
</feature>
<dbReference type="CDD" id="cd03529">
    <property type="entry name" value="Rieske_NirD"/>
    <property type="match status" value="1"/>
</dbReference>
<evidence type="ECO:0000313" key="15">
    <source>
        <dbReference type="EMBL" id="GHF28814.1"/>
    </source>
</evidence>
<name>A0A919AWD4_9ACTN</name>
<evidence type="ECO:0000256" key="6">
    <source>
        <dbReference type="ARBA" id="ARBA00022989"/>
    </source>
</evidence>
<feature type="transmembrane region" description="Helical" evidence="13">
    <location>
        <begin position="181"/>
        <end position="205"/>
    </location>
</feature>
<keyword evidence="4" id="KW-0001">2Fe-2S</keyword>
<comment type="caution">
    <text evidence="15">The sequence shown here is derived from an EMBL/GenBank/DDBJ whole genome shotgun (WGS) entry which is preliminary data.</text>
</comment>
<dbReference type="PROSITE" id="PS51296">
    <property type="entry name" value="RIESKE"/>
    <property type="match status" value="1"/>
</dbReference>
<feature type="transmembrane region" description="Helical" evidence="13">
    <location>
        <begin position="473"/>
        <end position="490"/>
    </location>
</feature>
<evidence type="ECO:0000256" key="5">
    <source>
        <dbReference type="ARBA" id="ARBA00022723"/>
    </source>
</evidence>
<evidence type="ECO:0000256" key="3">
    <source>
        <dbReference type="ARBA" id="ARBA00022692"/>
    </source>
</evidence>
<feature type="compositionally biased region" description="Basic and acidic residues" evidence="12">
    <location>
        <begin position="145"/>
        <end position="157"/>
    </location>
</feature>
<dbReference type="GO" id="GO:0016705">
    <property type="term" value="F:oxidoreductase activity, acting on paired donors, with incorporation or reduction of molecular oxygen"/>
    <property type="evidence" value="ECO:0007669"/>
    <property type="project" value="UniProtKB-ARBA"/>
</dbReference>
<reference evidence="15" key="2">
    <citation type="submission" date="2020-09" db="EMBL/GenBank/DDBJ databases">
        <authorList>
            <person name="Sun Q."/>
            <person name="Ohkuma M."/>
        </authorList>
    </citation>
    <scope>NUCLEOTIDE SEQUENCE</scope>
    <source>
        <strain evidence="15">JCM 4059</strain>
    </source>
</reference>
<keyword evidence="9" id="KW-0411">Iron-sulfur</keyword>
<dbReference type="PANTHER" id="PTHR23515">
    <property type="entry name" value="HIGH-AFFINITY NITRATE TRANSPORTER 2.3"/>
    <property type="match status" value="1"/>
</dbReference>
<dbReference type="GO" id="GO:0004497">
    <property type="term" value="F:monooxygenase activity"/>
    <property type="evidence" value="ECO:0007669"/>
    <property type="project" value="UniProtKB-ARBA"/>
</dbReference>
<feature type="transmembrane region" description="Helical" evidence="13">
    <location>
        <begin position="246"/>
        <end position="265"/>
    </location>
</feature>
<evidence type="ECO:0000256" key="4">
    <source>
        <dbReference type="ARBA" id="ARBA00022714"/>
    </source>
</evidence>
<dbReference type="InterPro" id="IPR011701">
    <property type="entry name" value="MFS"/>
</dbReference>
<reference evidence="15" key="1">
    <citation type="journal article" date="2014" name="Int. J. Syst. Evol. Microbiol.">
        <title>Complete genome sequence of Corynebacterium casei LMG S-19264T (=DSM 44701T), isolated from a smear-ripened cheese.</title>
        <authorList>
            <consortium name="US DOE Joint Genome Institute (JGI-PGF)"/>
            <person name="Walter F."/>
            <person name="Albersmeier A."/>
            <person name="Kalinowski J."/>
            <person name="Ruckert C."/>
        </authorList>
    </citation>
    <scope>NUCLEOTIDE SEQUENCE</scope>
    <source>
        <strain evidence="15">JCM 4059</strain>
    </source>
</reference>